<evidence type="ECO:0000256" key="1">
    <source>
        <dbReference type="ARBA" id="ARBA00023121"/>
    </source>
</evidence>
<dbReference type="Proteomes" id="UP000661435">
    <property type="component" value="Unassembled WGS sequence"/>
</dbReference>
<dbReference type="Pfam" id="PF02645">
    <property type="entry name" value="DegV"/>
    <property type="match status" value="1"/>
</dbReference>
<dbReference type="SUPFAM" id="SSF82549">
    <property type="entry name" value="DAK1/DegV-like"/>
    <property type="match status" value="1"/>
</dbReference>
<gene>
    <name evidence="2" type="ORF">H8S57_09285</name>
</gene>
<protein>
    <submittedName>
        <fullName evidence="2">DegV family protein</fullName>
    </submittedName>
</protein>
<keyword evidence="3" id="KW-1185">Reference proteome</keyword>
<name>A0A8J6JFM6_9FIRM</name>
<organism evidence="2 3">
    <name type="scientific">Lawsonibacter hominis</name>
    <dbReference type="NCBI Taxonomy" id="2763053"/>
    <lineage>
        <taxon>Bacteria</taxon>
        <taxon>Bacillati</taxon>
        <taxon>Bacillota</taxon>
        <taxon>Clostridia</taxon>
        <taxon>Eubacteriales</taxon>
        <taxon>Oscillospiraceae</taxon>
        <taxon>Lawsonibacter</taxon>
    </lineage>
</organism>
<dbReference type="InterPro" id="IPR050270">
    <property type="entry name" value="DegV_domain_contain"/>
</dbReference>
<dbReference type="Gene3D" id="3.30.1180.10">
    <property type="match status" value="1"/>
</dbReference>
<comment type="caution">
    <text evidence="2">The sequence shown here is derived from an EMBL/GenBank/DDBJ whole genome shotgun (WGS) entry which is preliminary data.</text>
</comment>
<dbReference type="PANTHER" id="PTHR33434:SF2">
    <property type="entry name" value="FATTY ACID-BINDING PROTEIN TM_1468"/>
    <property type="match status" value="1"/>
</dbReference>
<dbReference type="Gene3D" id="2.20.28.50">
    <property type="entry name" value="degv family protein"/>
    <property type="match status" value="1"/>
</dbReference>
<dbReference type="RefSeq" id="WP_186907806.1">
    <property type="nucleotide sequence ID" value="NZ_JACOPP010000011.1"/>
</dbReference>
<evidence type="ECO:0000313" key="3">
    <source>
        <dbReference type="Proteomes" id="UP000661435"/>
    </source>
</evidence>
<dbReference type="PROSITE" id="PS51482">
    <property type="entry name" value="DEGV"/>
    <property type="match status" value="1"/>
</dbReference>
<dbReference type="EMBL" id="JACOPP010000011">
    <property type="protein sequence ID" value="MBC5733915.1"/>
    <property type="molecule type" value="Genomic_DNA"/>
</dbReference>
<keyword evidence="1" id="KW-0446">Lipid-binding</keyword>
<proteinExistence type="predicted"/>
<sequence length="278" mass="30340">MSFKIIVDSCCDLTPAQLREECFLSVPLRIQVGSHTVVDDASFDQADLLWRMKECQSAPKTACPSPAQYLDAFDCGADDLYVVTLSALLSGSHNAAAQARLLWLEEHPNARVHIFNSCSASAGEVLVALKIQELACSGMDFTTVVSHVSRYINEMETYFVLETLDNLKKNGRLTKTQALVTSTLKIKLLMGATPEGEICKRGQALSVKQALSKMVSLMAADPKHAGRRLAITHCNCLERAFYLKELALKQCRFEQVVISDTGGIATVYANDGGVVAAY</sequence>
<accession>A0A8J6JFM6</accession>
<dbReference type="PANTHER" id="PTHR33434">
    <property type="entry name" value="DEGV DOMAIN-CONTAINING PROTEIN DR_1986-RELATED"/>
    <property type="match status" value="1"/>
</dbReference>
<dbReference type="NCBIfam" id="TIGR00762">
    <property type="entry name" value="DegV"/>
    <property type="match status" value="1"/>
</dbReference>
<dbReference type="InterPro" id="IPR043168">
    <property type="entry name" value="DegV_C"/>
</dbReference>
<dbReference type="AlphaFoldDB" id="A0A8J6JFM6"/>
<evidence type="ECO:0000313" key="2">
    <source>
        <dbReference type="EMBL" id="MBC5733915.1"/>
    </source>
</evidence>
<dbReference type="Gene3D" id="3.40.50.10440">
    <property type="entry name" value="Dihydroxyacetone kinase, domain 1"/>
    <property type="match status" value="1"/>
</dbReference>
<dbReference type="GO" id="GO:0008289">
    <property type="term" value="F:lipid binding"/>
    <property type="evidence" value="ECO:0007669"/>
    <property type="project" value="UniProtKB-KW"/>
</dbReference>
<dbReference type="InterPro" id="IPR003797">
    <property type="entry name" value="DegV"/>
</dbReference>
<reference evidence="2" key="1">
    <citation type="submission" date="2020-08" db="EMBL/GenBank/DDBJ databases">
        <title>Genome public.</title>
        <authorList>
            <person name="Liu C."/>
            <person name="Sun Q."/>
        </authorList>
    </citation>
    <scope>NUCLEOTIDE SEQUENCE</scope>
    <source>
        <strain evidence="2">NSJ-51</strain>
    </source>
</reference>